<dbReference type="EMBL" id="JAFNEN010000247">
    <property type="protein sequence ID" value="KAG8188184.1"/>
    <property type="molecule type" value="Genomic_DNA"/>
</dbReference>
<dbReference type="InterPro" id="IPR049176">
    <property type="entry name" value="COG5_N"/>
</dbReference>
<proteinExistence type="predicted"/>
<dbReference type="Proteomes" id="UP000827092">
    <property type="component" value="Unassembled WGS sequence"/>
</dbReference>
<organism evidence="2 3">
    <name type="scientific">Oedothorax gibbosus</name>
    <dbReference type="NCBI Taxonomy" id="931172"/>
    <lineage>
        <taxon>Eukaryota</taxon>
        <taxon>Metazoa</taxon>
        <taxon>Ecdysozoa</taxon>
        <taxon>Arthropoda</taxon>
        <taxon>Chelicerata</taxon>
        <taxon>Arachnida</taxon>
        <taxon>Araneae</taxon>
        <taxon>Araneomorphae</taxon>
        <taxon>Entelegynae</taxon>
        <taxon>Araneoidea</taxon>
        <taxon>Linyphiidae</taxon>
        <taxon>Erigoninae</taxon>
        <taxon>Oedothorax</taxon>
    </lineage>
</organism>
<dbReference type="PANTHER" id="PTHR13228:SF3">
    <property type="entry name" value="CONSERVED OLIGOMERIC GOLGI COMPLEX SUBUNIT 5"/>
    <property type="match status" value="1"/>
</dbReference>
<dbReference type="GO" id="GO:0017119">
    <property type="term" value="C:Golgi transport complex"/>
    <property type="evidence" value="ECO:0007669"/>
    <property type="project" value="InterPro"/>
</dbReference>
<reference evidence="2 3" key="1">
    <citation type="journal article" date="2022" name="Nat. Ecol. Evol.">
        <title>A masculinizing supergene underlies an exaggerated male reproductive morph in a spider.</title>
        <authorList>
            <person name="Hendrickx F."/>
            <person name="De Corte Z."/>
            <person name="Sonet G."/>
            <person name="Van Belleghem S.M."/>
            <person name="Kostlbacher S."/>
            <person name="Vangestel C."/>
        </authorList>
    </citation>
    <scope>NUCLEOTIDE SEQUENCE [LARGE SCALE GENOMIC DNA]</scope>
    <source>
        <strain evidence="2">W744_W776</strain>
    </source>
</reference>
<evidence type="ECO:0000313" key="3">
    <source>
        <dbReference type="Proteomes" id="UP000827092"/>
    </source>
</evidence>
<protein>
    <recommendedName>
        <fullName evidence="1">Conserved oligomeric Golgi complex subunit 5 N-terminal domain-containing protein</fullName>
    </recommendedName>
</protein>
<feature type="domain" description="Conserved oligomeric Golgi complex subunit 5 N-terminal" evidence="1">
    <location>
        <begin position="19"/>
        <end position="142"/>
    </location>
</feature>
<comment type="caution">
    <text evidence="2">The sequence shown here is derived from an EMBL/GenBank/DDBJ whole genome shotgun (WGS) entry which is preliminary data.</text>
</comment>
<dbReference type="GO" id="GO:0006891">
    <property type="term" value="P:intra-Golgi vesicle-mediated transport"/>
    <property type="evidence" value="ECO:0007669"/>
    <property type="project" value="InterPro"/>
</dbReference>
<evidence type="ECO:0000313" key="2">
    <source>
        <dbReference type="EMBL" id="KAG8188184.1"/>
    </source>
</evidence>
<evidence type="ECO:0000259" key="1">
    <source>
        <dbReference type="Pfam" id="PF10392"/>
    </source>
</evidence>
<sequence length="190" mass="21125">MLLHKIQGLEELENDELYKQFLADDFDVKSIASAAVQCAQVAEQLARLSGGISLLDKALHRQVSGHYEDLLSQATEIETFEGVLLIVHQQIATLLSAADKLKVRVVEPYETIATLTRKLQRLHSVCDLLRRIIRVVRLGKRLKTHIAKETPELSKAAACLSELEDLEGLEGIAIVEAELKYAKSLVESKS</sequence>
<name>A0AAV6UX25_9ARAC</name>
<dbReference type="PANTHER" id="PTHR13228">
    <property type="entry name" value="CONSERVED OLIGOMERIC GOLGI COMPLEX COMPONENT 5"/>
    <property type="match status" value="1"/>
</dbReference>
<gene>
    <name evidence="2" type="ORF">JTE90_019462</name>
</gene>
<keyword evidence="3" id="KW-1185">Reference proteome</keyword>
<dbReference type="InterPro" id="IPR019465">
    <property type="entry name" value="Cog5"/>
</dbReference>
<dbReference type="Pfam" id="PF10392">
    <property type="entry name" value="COG5_N"/>
    <property type="match status" value="1"/>
</dbReference>
<accession>A0AAV6UX25</accession>
<dbReference type="AlphaFoldDB" id="A0AAV6UX25"/>